<proteinExistence type="predicted"/>
<gene>
    <name evidence="4" type="primary">lysM</name>
    <name evidence="4" type="ORF">LFYK43_08310</name>
</gene>
<keyword evidence="5" id="KW-1185">Reference proteome</keyword>
<feature type="domain" description="LysM" evidence="3">
    <location>
        <begin position="27"/>
        <end position="71"/>
    </location>
</feature>
<accession>A0A401IS60</accession>
<dbReference type="CDD" id="cd00118">
    <property type="entry name" value="LysM"/>
    <property type="match status" value="1"/>
</dbReference>
<dbReference type="AlphaFoldDB" id="A0A401IS60"/>
<dbReference type="OrthoDB" id="117366at2"/>
<evidence type="ECO:0000256" key="1">
    <source>
        <dbReference type="SAM" id="MobiDB-lite"/>
    </source>
</evidence>
<dbReference type="PROSITE" id="PS51782">
    <property type="entry name" value="LYSM"/>
    <property type="match status" value="1"/>
</dbReference>
<evidence type="ECO:0000256" key="2">
    <source>
        <dbReference type="SAM" id="SignalP"/>
    </source>
</evidence>
<reference evidence="4 5" key="1">
    <citation type="journal article" date="2019" name="Int. J. Syst. Evol. Microbiol.">
        <title>Lactobacillus salitolerans sp. nov., a novel lactic acid bacterium isolated from spent mushroom substrates.</title>
        <authorList>
            <person name="Tohno M."/>
            <person name="Tanizawa Y."/>
            <person name="Kojima Y."/>
            <person name="Sakamoto M."/>
            <person name="Nakamura Y."/>
            <person name="Ohkuma M."/>
            <person name="Kobayashi H."/>
        </authorList>
    </citation>
    <scope>NUCLEOTIDE SEQUENCE [LARGE SCALE GENOMIC DNA]</scope>
    <source>
        <strain evidence="4 5">YK43</strain>
    </source>
</reference>
<evidence type="ECO:0000259" key="3">
    <source>
        <dbReference type="PROSITE" id="PS51782"/>
    </source>
</evidence>
<feature type="signal peptide" evidence="2">
    <location>
        <begin position="1"/>
        <end position="26"/>
    </location>
</feature>
<dbReference type="SMART" id="SM00257">
    <property type="entry name" value="LysM"/>
    <property type="match status" value="1"/>
</dbReference>
<organism evidence="4 5">
    <name type="scientific">Ligilactobacillus salitolerans</name>
    <dbReference type="NCBI Taxonomy" id="1808352"/>
    <lineage>
        <taxon>Bacteria</taxon>
        <taxon>Bacillati</taxon>
        <taxon>Bacillota</taxon>
        <taxon>Bacilli</taxon>
        <taxon>Lactobacillales</taxon>
        <taxon>Lactobacillaceae</taxon>
        <taxon>Ligilactobacillus</taxon>
    </lineage>
</organism>
<dbReference type="RefSeq" id="WP_124975708.1">
    <property type="nucleotide sequence ID" value="NZ_BFFP01000010.1"/>
</dbReference>
<dbReference type="InterPro" id="IPR018392">
    <property type="entry name" value="LysM"/>
</dbReference>
<dbReference type="EMBL" id="BFFP01000010">
    <property type="protein sequence ID" value="GBG94372.1"/>
    <property type="molecule type" value="Genomic_DNA"/>
</dbReference>
<evidence type="ECO:0000313" key="4">
    <source>
        <dbReference type="EMBL" id="GBG94372.1"/>
    </source>
</evidence>
<sequence length="221" mass="23129">MKFKKTLLTISAAAGMMAAGSLAASADTVTVKAGDTLSSIAKEHNVTVDSIEKANKLSNINLIFEGQKLEVGTDAQAATSQTQQAAPQQQQKAYVPAQTQQQKPAQAQQTASASTQQPAVSQQKTSTSTTTNTSTSSSTTTSSSSSSSSEAAAKAAIAARESGGSYTASNGNYYGKYQLTKSMLNGDYSEANQEKTADAYVSSRYGSWANALKHSDQYGWY</sequence>
<name>A0A401IS60_9LACO</name>
<keyword evidence="2" id="KW-0732">Signal</keyword>
<dbReference type="Proteomes" id="UP000286848">
    <property type="component" value="Unassembled WGS sequence"/>
</dbReference>
<protein>
    <submittedName>
        <fullName evidence="4">Peptidoglycan-binding protein LysM</fullName>
    </submittedName>
</protein>
<evidence type="ECO:0000313" key="5">
    <source>
        <dbReference type="Proteomes" id="UP000286848"/>
    </source>
</evidence>
<feature type="chain" id="PRO_5019586205" evidence="2">
    <location>
        <begin position="27"/>
        <end position="221"/>
    </location>
</feature>
<dbReference type="InterPro" id="IPR036779">
    <property type="entry name" value="LysM_dom_sf"/>
</dbReference>
<dbReference type="SUPFAM" id="SSF54106">
    <property type="entry name" value="LysM domain"/>
    <property type="match status" value="1"/>
</dbReference>
<dbReference type="Gene3D" id="3.10.350.10">
    <property type="entry name" value="LysM domain"/>
    <property type="match status" value="1"/>
</dbReference>
<feature type="region of interest" description="Disordered" evidence="1">
    <location>
        <begin position="78"/>
        <end position="148"/>
    </location>
</feature>
<comment type="caution">
    <text evidence="4">The sequence shown here is derived from an EMBL/GenBank/DDBJ whole genome shotgun (WGS) entry which is preliminary data.</text>
</comment>
<dbReference type="Pfam" id="PF01476">
    <property type="entry name" value="LysM"/>
    <property type="match status" value="1"/>
</dbReference>